<dbReference type="Proteomes" id="UP000075885">
    <property type="component" value="Unassembled WGS sequence"/>
</dbReference>
<feature type="compositionally biased region" description="Polar residues" evidence="1">
    <location>
        <begin position="401"/>
        <end position="420"/>
    </location>
</feature>
<feature type="compositionally biased region" description="Polar residues" evidence="1">
    <location>
        <begin position="273"/>
        <end position="291"/>
    </location>
</feature>
<proteinExistence type="predicted"/>
<dbReference type="AlphaFoldDB" id="A0A182P7X8"/>
<protein>
    <submittedName>
        <fullName evidence="2">Uncharacterized protein</fullName>
    </submittedName>
</protein>
<dbReference type="EnsemblMetazoa" id="AEPI003031-RA">
    <property type="protein sequence ID" value="AEPI003031-PA"/>
    <property type="gene ID" value="AEPI003031"/>
</dbReference>
<sequence length="459" mass="49123">MDEEAMEKQYNEVAARAVLGYLYDHDMYMLAEQFCIDCPYLGTGSSSFEWTRLPATVLQKPLQQVMKEFIAMQSQLLQLVNLCSTVVPFPPTESAVVLVDHLINLLKSSNMLGMFNEVIGNQPDYNPIQDIQPQPIPPTPPEIVVGGSAASLDIPIEPVGSTAVPASSISPVHGMAVNTPHMGPIEPNPPPTAVQEQQPLAINQTEGVTLCVPPPSTDNQSKPTAILATVTNNTVVLSPQQINQLKKPVSVEGKPAASPTSGAHEHPAPQPTEKGQSALTGTDATQSNATPLDNPIVSGTTSSRSTSSRKRTHIRILDFGTPPIKRGSPSTSYCSSTGRQSPSAVPPSPPARAIPVLKLPASTDASLEEPEKEQQAVATESDVQSKPKKRTPGRPLELGDVNSNNQWPVGSTPVTKQSAETVRRGPSVEYGNSEGDSLKHLFDYSCSNLHDFQLDLFAK</sequence>
<dbReference type="VEuPathDB" id="VectorBase:AEPI003031"/>
<reference evidence="3" key="1">
    <citation type="submission" date="2013-03" db="EMBL/GenBank/DDBJ databases">
        <title>The Genome Sequence of Anopheles epiroticus epiroticus2.</title>
        <authorList>
            <consortium name="The Broad Institute Genomics Platform"/>
            <person name="Neafsey D.E."/>
            <person name="Howell P."/>
            <person name="Walker B."/>
            <person name="Young S.K."/>
            <person name="Zeng Q."/>
            <person name="Gargeya S."/>
            <person name="Fitzgerald M."/>
            <person name="Haas B."/>
            <person name="Abouelleil A."/>
            <person name="Allen A.W."/>
            <person name="Alvarado L."/>
            <person name="Arachchi H.M."/>
            <person name="Berlin A.M."/>
            <person name="Chapman S.B."/>
            <person name="Gainer-Dewar J."/>
            <person name="Goldberg J."/>
            <person name="Griggs A."/>
            <person name="Gujja S."/>
            <person name="Hansen M."/>
            <person name="Howarth C."/>
            <person name="Imamovic A."/>
            <person name="Ireland A."/>
            <person name="Larimer J."/>
            <person name="McCowan C."/>
            <person name="Murphy C."/>
            <person name="Pearson M."/>
            <person name="Poon T.W."/>
            <person name="Priest M."/>
            <person name="Roberts A."/>
            <person name="Saif S."/>
            <person name="Shea T."/>
            <person name="Sisk P."/>
            <person name="Sykes S."/>
            <person name="Wortman J."/>
            <person name="Nusbaum C."/>
            <person name="Birren B."/>
        </authorList>
    </citation>
    <scope>NUCLEOTIDE SEQUENCE [LARGE SCALE GENOMIC DNA]</scope>
    <source>
        <strain evidence="3">Epiroticus2</strain>
    </source>
</reference>
<evidence type="ECO:0000313" key="2">
    <source>
        <dbReference type="EnsemblMetazoa" id="AEPI003031-PA"/>
    </source>
</evidence>
<organism evidence="2 3">
    <name type="scientific">Anopheles epiroticus</name>
    <dbReference type="NCBI Taxonomy" id="199890"/>
    <lineage>
        <taxon>Eukaryota</taxon>
        <taxon>Metazoa</taxon>
        <taxon>Ecdysozoa</taxon>
        <taxon>Arthropoda</taxon>
        <taxon>Hexapoda</taxon>
        <taxon>Insecta</taxon>
        <taxon>Pterygota</taxon>
        <taxon>Neoptera</taxon>
        <taxon>Endopterygota</taxon>
        <taxon>Diptera</taxon>
        <taxon>Nematocera</taxon>
        <taxon>Culicoidea</taxon>
        <taxon>Culicidae</taxon>
        <taxon>Anophelinae</taxon>
        <taxon>Anopheles</taxon>
    </lineage>
</organism>
<name>A0A182P7X8_9DIPT</name>
<evidence type="ECO:0000256" key="1">
    <source>
        <dbReference type="SAM" id="MobiDB-lite"/>
    </source>
</evidence>
<feature type="region of interest" description="Disordered" evidence="1">
    <location>
        <begin position="245"/>
        <end position="434"/>
    </location>
</feature>
<accession>A0A182P7X8</accession>
<evidence type="ECO:0000313" key="3">
    <source>
        <dbReference type="Proteomes" id="UP000075885"/>
    </source>
</evidence>
<keyword evidence="3" id="KW-1185">Reference proteome</keyword>
<dbReference type="STRING" id="199890.A0A182P7X8"/>
<feature type="compositionally biased region" description="Polar residues" evidence="1">
    <location>
        <begin position="328"/>
        <end position="340"/>
    </location>
</feature>
<reference evidence="2" key="2">
    <citation type="submission" date="2020-05" db="UniProtKB">
        <authorList>
            <consortium name="EnsemblMetazoa"/>
        </authorList>
    </citation>
    <scope>IDENTIFICATION</scope>
    <source>
        <strain evidence="2">Epiroticus2</strain>
    </source>
</reference>